<reference evidence="15" key="1">
    <citation type="submission" date="2016-10" db="EMBL/GenBank/DDBJ databases">
        <authorList>
            <person name="Varghese N."/>
            <person name="Submissions S."/>
        </authorList>
    </citation>
    <scope>NUCLEOTIDE SEQUENCE [LARGE SCALE GENOMIC DNA]</scope>
    <source>
        <strain evidence="15">KCTC 32247</strain>
    </source>
</reference>
<accession>A0A1H1Z8Q6</accession>
<evidence type="ECO:0000256" key="10">
    <source>
        <dbReference type="HAMAP-Rule" id="MF_00185"/>
    </source>
</evidence>
<evidence type="ECO:0000256" key="12">
    <source>
        <dbReference type="RuleBase" id="RU003784"/>
    </source>
</evidence>
<evidence type="ECO:0000256" key="1">
    <source>
        <dbReference type="ARBA" id="ARBA00001946"/>
    </source>
</evidence>
<dbReference type="GO" id="GO:0005524">
    <property type="term" value="F:ATP binding"/>
    <property type="evidence" value="ECO:0007669"/>
    <property type="project" value="UniProtKB-UniRule"/>
</dbReference>
<comment type="caution">
    <text evidence="10">Lacks conserved residue(s) required for the propagation of feature annotation.</text>
</comment>
<sequence length="323" mass="35665">MSALPPAIFLMGPTASGKTDLAIELARVLPCEIISVDSALIYRGMDIGTAKPSAELLAEFPHRLIDIRDPAESYSAAEFRSDALAAMAEITAAGRIPLLVGGTMLYFKALLEGLADMPSADPQIRAQLEAQAAAEGLAALHAELTRVDPESAARIHPNDPQRLVRALEVYRASGLSMSEHRRRQVLQNLHSAAPQGQALPYTVAHLAIAPAQRQVLHERIARRFHLMLEQGLVAEVEALHARGDLHPGLPSIRSVGYRQVWEYLEGRLTREEMIERGIIATRQLAKRQFTWLRSWSHLHWLDSLACDNLPRTLKYLQAIAIKG</sequence>
<evidence type="ECO:0000256" key="3">
    <source>
        <dbReference type="ARBA" id="ARBA00005842"/>
    </source>
</evidence>
<evidence type="ECO:0000256" key="5">
    <source>
        <dbReference type="ARBA" id="ARBA00022694"/>
    </source>
</evidence>
<evidence type="ECO:0000313" key="15">
    <source>
        <dbReference type="Proteomes" id="UP000243359"/>
    </source>
</evidence>
<dbReference type="PANTHER" id="PTHR11088">
    <property type="entry name" value="TRNA DIMETHYLALLYLTRANSFERASE"/>
    <property type="match status" value="1"/>
</dbReference>
<keyword evidence="4 10" id="KW-0808">Transferase</keyword>
<feature type="region of interest" description="Interaction with substrate tRNA" evidence="10">
    <location>
        <begin position="37"/>
        <end position="40"/>
    </location>
</feature>
<evidence type="ECO:0000256" key="2">
    <source>
        <dbReference type="ARBA" id="ARBA00003213"/>
    </source>
</evidence>
<comment type="function">
    <text evidence="2 10 12">Catalyzes the transfer of a dimethylallyl group onto the adenine at position 37 in tRNAs that read codons beginning with uridine, leading to the formation of N6-(dimethylallyl)adenosine (i(6)A).</text>
</comment>
<keyword evidence="7 10" id="KW-0067">ATP-binding</keyword>
<proteinExistence type="inferred from homology"/>
<evidence type="ECO:0000256" key="13">
    <source>
        <dbReference type="RuleBase" id="RU003785"/>
    </source>
</evidence>
<organism evidence="14 15">
    <name type="scientific">Pseudomonas oryzae</name>
    <dbReference type="NCBI Taxonomy" id="1392877"/>
    <lineage>
        <taxon>Bacteria</taxon>
        <taxon>Pseudomonadati</taxon>
        <taxon>Pseudomonadota</taxon>
        <taxon>Gammaproteobacteria</taxon>
        <taxon>Pseudomonadales</taxon>
        <taxon>Pseudomonadaceae</taxon>
        <taxon>Pseudomonas</taxon>
    </lineage>
</organism>
<comment type="cofactor">
    <cofactor evidence="1 10">
        <name>Mg(2+)</name>
        <dbReference type="ChEBI" id="CHEBI:18420"/>
    </cofactor>
</comment>
<feature type="site" description="Interaction with substrate tRNA" evidence="10">
    <location>
        <position position="125"/>
    </location>
</feature>
<gene>
    <name evidence="10" type="primary">miaA</name>
    <name evidence="14" type="ORF">SAMN05216221_4140</name>
</gene>
<dbReference type="NCBIfam" id="TIGR00174">
    <property type="entry name" value="miaA"/>
    <property type="match status" value="1"/>
</dbReference>
<keyword evidence="8 10" id="KW-0460">Magnesium</keyword>
<comment type="similarity">
    <text evidence="3 10 13">Belongs to the IPP transferase family.</text>
</comment>
<dbReference type="AlphaFoldDB" id="A0A1H1Z8Q6"/>
<feature type="binding site" evidence="10">
    <location>
        <begin position="14"/>
        <end position="19"/>
    </location>
    <ligand>
        <name>substrate</name>
    </ligand>
</feature>
<dbReference type="Gene3D" id="3.40.50.300">
    <property type="entry name" value="P-loop containing nucleotide triphosphate hydrolases"/>
    <property type="match status" value="1"/>
</dbReference>
<feature type="region of interest" description="Interaction with substrate tRNA" evidence="10">
    <location>
        <begin position="161"/>
        <end position="165"/>
    </location>
</feature>
<dbReference type="GO" id="GO:0052381">
    <property type="term" value="F:tRNA dimethylallyltransferase activity"/>
    <property type="evidence" value="ECO:0007669"/>
    <property type="project" value="UniProtKB-UniRule"/>
</dbReference>
<dbReference type="HAMAP" id="MF_00185">
    <property type="entry name" value="IPP_trans"/>
    <property type="match status" value="1"/>
</dbReference>
<evidence type="ECO:0000256" key="11">
    <source>
        <dbReference type="RuleBase" id="RU003783"/>
    </source>
</evidence>
<keyword evidence="5 10" id="KW-0819">tRNA processing</keyword>
<evidence type="ECO:0000256" key="7">
    <source>
        <dbReference type="ARBA" id="ARBA00022840"/>
    </source>
</evidence>
<dbReference type="InterPro" id="IPR027417">
    <property type="entry name" value="P-loop_NTPase"/>
</dbReference>
<feature type="site" description="Interaction with substrate tRNA" evidence="10">
    <location>
        <position position="103"/>
    </location>
</feature>
<dbReference type="RefSeq" id="WP_090351813.1">
    <property type="nucleotide sequence ID" value="NZ_LT629751.1"/>
</dbReference>
<dbReference type="Gene3D" id="1.10.20.140">
    <property type="match status" value="1"/>
</dbReference>
<evidence type="ECO:0000256" key="9">
    <source>
        <dbReference type="ARBA" id="ARBA00049563"/>
    </source>
</evidence>
<dbReference type="STRING" id="1392877.SAMN05216221_4140"/>
<keyword evidence="15" id="KW-1185">Reference proteome</keyword>
<dbReference type="InterPro" id="IPR039657">
    <property type="entry name" value="Dimethylallyltransferase"/>
</dbReference>
<evidence type="ECO:0000256" key="8">
    <source>
        <dbReference type="ARBA" id="ARBA00022842"/>
    </source>
</evidence>
<comment type="subunit">
    <text evidence="10">Monomer.</text>
</comment>
<comment type="catalytic activity">
    <reaction evidence="9 10 11">
        <text>adenosine(37) in tRNA + dimethylallyl diphosphate = N(6)-dimethylallyladenosine(37) in tRNA + diphosphate</text>
        <dbReference type="Rhea" id="RHEA:26482"/>
        <dbReference type="Rhea" id="RHEA-COMP:10162"/>
        <dbReference type="Rhea" id="RHEA-COMP:10375"/>
        <dbReference type="ChEBI" id="CHEBI:33019"/>
        <dbReference type="ChEBI" id="CHEBI:57623"/>
        <dbReference type="ChEBI" id="CHEBI:74411"/>
        <dbReference type="ChEBI" id="CHEBI:74415"/>
        <dbReference type="EC" id="2.5.1.75"/>
    </reaction>
</comment>
<dbReference type="FunFam" id="1.10.20.140:FF:000001">
    <property type="entry name" value="tRNA dimethylallyltransferase"/>
    <property type="match status" value="1"/>
</dbReference>
<evidence type="ECO:0000256" key="6">
    <source>
        <dbReference type="ARBA" id="ARBA00022741"/>
    </source>
</evidence>
<evidence type="ECO:0000256" key="4">
    <source>
        <dbReference type="ARBA" id="ARBA00022679"/>
    </source>
</evidence>
<dbReference type="InterPro" id="IPR018022">
    <property type="entry name" value="IPT"/>
</dbReference>
<protein>
    <recommendedName>
        <fullName evidence="10">tRNA dimethylallyltransferase</fullName>
        <ecNumber evidence="10">2.5.1.75</ecNumber>
    </recommendedName>
    <alternativeName>
        <fullName evidence="10">Dimethylallyl diphosphate:tRNA dimethylallyltransferase</fullName>
        <shortName evidence="10">DMAPP:tRNA dimethylallyltransferase</shortName>
        <shortName evidence="10">DMATase</shortName>
    </alternativeName>
    <alternativeName>
        <fullName evidence="10">Isopentenyl-diphosphate:tRNA isopentenyltransferase</fullName>
        <shortName evidence="10">IPP transferase</shortName>
        <shortName evidence="10">IPPT</shortName>
        <shortName evidence="10">IPTase</shortName>
    </alternativeName>
</protein>
<dbReference type="EC" id="2.5.1.75" evidence="10"/>
<dbReference type="Proteomes" id="UP000243359">
    <property type="component" value="Chromosome I"/>
</dbReference>
<dbReference type="OrthoDB" id="9776390at2"/>
<name>A0A1H1Z8Q6_9PSED</name>
<dbReference type="SUPFAM" id="SSF52540">
    <property type="entry name" value="P-loop containing nucleoside triphosphate hydrolases"/>
    <property type="match status" value="2"/>
</dbReference>
<feature type="binding site" evidence="10">
    <location>
        <begin position="12"/>
        <end position="19"/>
    </location>
    <ligand>
        <name>ATP</name>
        <dbReference type="ChEBI" id="CHEBI:30616"/>
    </ligand>
</feature>
<keyword evidence="6 10" id="KW-0547">Nucleotide-binding</keyword>
<dbReference type="GO" id="GO:0006400">
    <property type="term" value="P:tRNA modification"/>
    <property type="evidence" value="ECO:0007669"/>
    <property type="project" value="TreeGrafter"/>
</dbReference>
<evidence type="ECO:0000313" key="14">
    <source>
        <dbReference type="EMBL" id="SDT30033.1"/>
    </source>
</evidence>
<dbReference type="PANTHER" id="PTHR11088:SF60">
    <property type="entry name" value="TRNA DIMETHYLALLYLTRANSFERASE"/>
    <property type="match status" value="1"/>
</dbReference>
<dbReference type="Pfam" id="PF01715">
    <property type="entry name" value="IPPT"/>
    <property type="match status" value="1"/>
</dbReference>
<dbReference type="EMBL" id="LT629751">
    <property type="protein sequence ID" value="SDT30033.1"/>
    <property type="molecule type" value="Genomic_DNA"/>
</dbReference>